<dbReference type="PANTHER" id="PTHR30055">
    <property type="entry name" value="HTH-TYPE TRANSCRIPTIONAL REGULATOR RUTR"/>
    <property type="match status" value="1"/>
</dbReference>
<evidence type="ECO:0000313" key="7">
    <source>
        <dbReference type="Proteomes" id="UP001611415"/>
    </source>
</evidence>
<dbReference type="InterPro" id="IPR050109">
    <property type="entry name" value="HTH-type_TetR-like_transc_reg"/>
</dbReference>
<evidence type="ECO:0000256" key="4">
    <source>
        <dbReference type="PROSITE-ProRule" id="PRU00335"/>
    </source>
</evidence>
<dbReference type="InterPro" id="IPR036271">
    <property type="entry name" value="Tet_transcr_reg_TetR-rel_C_sf"/>
</dbReference>
<name>A0ABW7XCZ0_9NOCA</name>
<sequence>MTESKRTSTRRTMRADAARNRRRILEAADELLAQYGERVTLDDVAEAAGVGVGTAYRHFGNKHNLITEILEHYLGQIGEIAASAARRRDPWCGLVQMLEETCELVAGNRAFMAAMTGSHENTAVFDRYEALISRPLGEILERARAEKLVHPEIAISDIFGVISMVHGGAIFTHTVDANHWRRYLTLLLNGIRSDRSPGLPLRPSALSVEQKRQARQIAMARRRR</sequence>
<organism evidence="6 7">
    <name type="scientific">Nocardia xishanensis</name>
    <dbReference type="NCBI Taxonomy" id="238964"/>
    <lineage>
        <taxon>Bacteria</taxon>
        <taxon>Bacillati</taxon>
        <taxon>Actinomycetota</taxon>
        <taxon>Actinomycetes</taxon>
        <taxon>Mycobacteriales</taxon>
        <taxon>Nocardiaceae</taxon>
        <taxon>Nocardia</taxon>
    </lineage>
</organism>
<keyword evidence="2 4" id="KW-0238">DNA-binding</keyword>
<reference evidence="6 7" key="1">
    <citation type="submission" date="2024-10" db="EMBL/GenBank/DDBJ databases">
        <title>The Natural Products Discovery Center: Release of the First 8490 Sequenced Strains for Exploring Actinobacteria Biosynthetic Diversity.</title>
        <authorList>
            <person name="Kalkreuter E."/>
            <person name="Kautsar S.A."/>
            <person name="Yang D."/>
            <person name="Bader C.D."/>
            <person name="Teijaro C.N."/>
            <person name="Fluegel L."/>
            <person name="Davis C.M."/>
            <person name="Simpson J.R."/>
            <person name="Lauterbach L."/>
            <person name="Steele A.D."/>
            <person name="Gui C."/>
            <person name="Meng S."/>
            <person name="Li G."/>
            <person name="Viehrig K."/>
            <person name="Ye F."/>
            <person name="Su P."/>
            <person name="Kiefer A.F."/>
            <person name="Nichols A."/>
            <person name="Cepeda A.J."/>
            <person name="Yan W."/>
            <person name="Fan B."/>
            <person name="Jiang Y."/>
            <person name="Adhikari A."/>
            <person name="Zheng C.-J."/>
            <person name="Schuster L."/>
            <person name="Cowan T.M."/>
            <person name="Smanski M.J."/>
            <person name="Chevrette M.G."/>
            <person name="De Carvalho L.P.S."/>
            <person name="Shen B."/>
        </authorList>
    </citation>
    <scope>NUCLEOTIDE SEQUENCE [LARGE SCALE GENOMIC DNA]</scope>
    <source>
        <strain evidence="6 7">NPDC019275</strain>
    </source>
</reference>
<dbReference type="InterPro" id="IPR009057">
    <property type="entry name" value="Homeodomain-like_sf"/>
</dbReference>
<dbReference type="InterPro" id="IPR001647">
    <property type="entry name" value="HTH_TetR"/>
</dbReference>
<dbReference type="SUPFAM" id="SSF46689">
    <property type="entry name" value="Homeodomain-like"/>
    <property type="match status" value="1"/>
</dbReference>
<dbReference type="RefSeq" id="WP_357409824.1">
    <property type="nucleotide sequence ID" value="NZ_JBEYCD010000017.1"/>
</dbReference>
<evidence type="ECO:0000259" key="5">
    <source>
        <dbReference type="PROSITE" id="PS50977"/>
    </source>
</evidence>
<dbReference type="EMBL" id="JBIRYO010000066">
    <property type="protein sequence ID" value="MFI2478829.1"/>
    <property type="molecule type" value="Genomic_DNA"/>
</dbReference>
<dbReference type="Pfam" id="PF00440">
    <property type="entry name" value="TetR_N"/>
    <property type="match status" value="1"/>
</dbReference>
<dbReference type="PRINTS" id="PR00455">
    <property type="entry name" value="HTHTETR"/>
</dbReference>
<feature type="domain" description="HTH tetR-type" evidence="5">
    <location>
        <begin position="18"/>
        <end position="77"/>
    </location>
</feature>
<evidence type="ECO:0000313" key="6">
    <source>
        <dbReference type="EMBL" id="MFI2478829.1"/>
    </source>
</evidence>
<keyword evidence="3" id="KW-0804">Transcription</keyword>
<keyword evidence="7" id="KW-1185">Reference proteome</keyword>
<evidence type="ECO:0000256" key="3">
    <source>
        <dbReference type="ARBA" id="ARBA00023163"/>
    </source>
</evidence>
<keyword evidence="1" id="KW-0805">Transcription regulation</keyword>
<dbReference type="PROSITE" id="PS50977">
    <property type="entry name" value="HTH_TETR_2"/>
    <property type="match status" value="1"/>
</dbReference>
<accession>A0ABW7XCZ0</accession>
<feature type="DNA-binding region" description="H-T-H motif" evidence="4">
    <location>
        <begin position="40"/>
        <end position="59"/>
    </location>
</feature>
<evidence type="ECO:0000256" key="1">
    <source>
        <dbReference type="ARBA" id="ARBA00023015"/>
    </source>
</evidence>
<dbReference type="Gene3D" id="1.10.357.10">
    <property type="entry name" value="Tetracycline Repressor, domain 2"/>
    <property type="match status" value="1"/>
</dbReference>
<evidence type="ECO:0000256" key="2">
    <source>
        <dbReference type="ARBA" id="ARBA00023125"/>
    </source>
</evidence>
<dbReference type="PANTHER" id="PTHR30055:SF234">
    <property type="entry name" value="HTH-TYPE TRANSCRIPTIONAL REGULATOR BETI"/>
    <property type="match status" value="1"/>
</dbReference>
<dbReference type="SUPFAM" id="SSF48498">
    <property type="entry name" value="Tetracyclin repressor-like, C-terminal domain"/>
    <property type="match status" value="1"/>
</dbReference>
<comment type="caution">
    <text evidence="6">The sequence shown here is derived from an EMBL/GenBank/DDBJ whole genome shotgun (WGS) entry which is preliminary data.</text>
</comment>
<dbReference type="Proteomes" id="UP001611415">
    <property type="component" value="Unassembled WGS sequence"/>
</dbReference>
<proteinExistence type="predicted"/>
<protein>
    <submittedName>
        <fullName evidence="6">TetR/AcrR family transcriptional regulator</fullName>
    </submittedName>
</protein>
<gene>
    <name evidence="6" type="ORF">ACH49W_36355</name>
</gene>